<dbReference type="Proteomes" id="UP000095282">
    <property type="component" value="Unplaced"/>
</dbReference>
<sequence length="73" mass="8329">MDSSNSTGKVDEKPTIDNRNKWSYSREKMLILNDSPICFLRPPFFSSVVLHLPELIRLPPSPDISDLLTNVEI</sequence>
<organism evidence="1 2">
    <name type="scientific">Caenorhabditis tropicalis</name>
    <dbReference type="NCBI Taxonomy" id="1561998"/>
    <lineage>
        <taxon>Eukaryota</taxon>
        <taxon>Metazoa</taxon>
        <taxon>Ecdysozoa</taxon>
        <taxon>Nematoda</taxon>
        <taxon>Chromadorea</taxon>
        <taxon>Rhabditida</taxon>
        <taxon>Rhabditina</taxon>
        <taxon>Rhabditomorpha</taxon>
        <taxon>Rhabditoidea</taxon>
        <taxon>Rhabditidae</taxon>
        <taxon>Peloderinae</taxon>
        <taxon>Caenorhabditis</taxon>
    </lineage>
</organism>
<dbReference type="eggNOG" id="ENOG502TJ8K">
    <property type="taxonomic scope" value="Eukaryota"/>
</dbReference>
<dbReference type="WBParaSite" id="Csp11.Scaffold494.g2164.t1">
    <property type="protein sequence ID" value="Csp11.Scaffold494.g2164.t1"/>
    <property type="gene ID" value="Csp11.Scaffold494.g2164"/>
</dbReference>
<proteinExistence type="predicted"/>
<keyword evidence="1" id="KW-1185">Reference proteome</keyword>
<evidence type="ECO:0000313" key="2">
    <source>
        <dbReference type="WBParaSite" id="Csp11.Scaffold494.g2164.t1"/>
    </source>
</evidence>
<protein>
    <submittedName>
        <fullName evidence="2">Ovule protein</fullName>
    </submittedName>
</protein>
<accession>A0A1I7T3V8</accession>
<dbReference type="AlphaFoldDB" id="A0A1I7T3V8"/>
<reference evidence="2" key="1">
    <citation type="submission" date="2016-11" db="UniProtKB">
        <authorList>
            <consortium name="WormBaseParasite"/>
        </authorList>
    </citation>
    <scope>IDENTIFICATION</scope>
</reference>
<name>A0A1I7T3V8_9PELO</name>
<evidence type="ECO:0000313" key="1">
    <source>
        <dbReference type="Proteomes" id="UP000095282"/>
    </source>
</evidence>